<dbReference type="STRING" id="1150368.SAMN02927921_00322"/>
<gene>
    <name evidence="2" type="ORF">SAMN02927921_00322</name>
</gene>
<dbReference type="InterPro" id="IPR010499">
    <property type="entry name" value="AraC_E-bd"/>
</dbReference>
<dbReference type="SMART" id="SM00871">
    <property type="entry name" value="AraC_E_bind"/>
    <property type="match status" value="1"/>
</dbReference>
<dbReference type="Gene3D" id="3.20.80.10">
    <property type="entry name" value="Regulatory factor, effector binding domain"/>
    <property type="match status" value="1"/>
</dbReference>
<sequence>MTPKIKELQETKLIGKKVSMSFTENKTGELWRDFIPKRREIKNNINTSLYSVEVYSDAGFFEKFDPNKIFEKWAAVEVSDHITIPFEMEKLIIPGGLYAVFPYRGKGSGASEAYKFIYGTWIPGSVYTLDNRPHFALMGAKYRTEHPDSEEELWIPVRNKDVAV</sequence>
<dbReference type="OrthoDB" id="8560232at2"/>
<feature type="domain" description="AraC effector-binding" evidence="1">
    <location>
        <begin position="1"/>
        <end position="158"/>
    </location>
</feature>
<keyword evidence="3" id="KW-1185">Reference proteome</keyword>
<dbReference type="InterPro" id="IPR029442">
    <property type="entry name" value="GyrI-like"/>
</dbReference>
<evidence type="ECO:0000313" key="2">
    <source>
        <dbReference type="EMBL" id="SFW17202.1"/>
    </source>
</evidence>
<dbReference type="SUPFAM" id="SSF55136">
    <property type="entry name" value="Probable bacterial effector-binding domain"/>
    <property type="match status" value="1"/>
</dbReference>
<dbReference type="Proteomes" id="UP000182248">
    <property type="component" value="Unassembled WGS sequence"/>
</dbReference>
<reference evidence="2 3" key="1">
    <citation type="submission" date="2016-11" db="EMBL/GenBank/DDBJ databases">
        <authorList>
            <person name="Jaros S."/>
            <person name="Januszkiewicz K."/>
            <person name="Wedrychowicz H."/>
        </authorList>
    </citation>
    <scope>NUCLEOTIDE SEQUENCE [LARGE SCALE GENOMIC DNA]</scope>
    <source>
        <strain evidence="2 3">CGMCC 1.12145</strain>
    </source>
</reference>
<dbReference type="Pfam" id="PF06445">
    <property type="entry name" value="GyrI-like"/>
    <property type="match status" value="1"/>
</dbReference>
<evidence type="ECO:0000313" key="3">
    <source>
        <dbReference type="Proteomes" id="UP000182248"/>
    </source>
</evidence>
<dbReference type="PANTHER" id="PTHR36444:SF2">
    <property type="entry name" value="TRANSCRIPTIONAL REGULATOR PROTEIN YOBU-RELATED"/>
    <property type="match status" value="1"/>
</dbReference>
<organism evidence="2 3">
    <name type="scientific">Sinomicrobium oceani</name>
    <dbReference type="NCBI Taxonomy" id="1150368"/>
    <lineage>
        <taxon>Bacteria</taxon>
        <taxon>Pseudomonadati</taxon>
        <taxon>Bacteroidota</taxon>
        <taxon>Flavobacteriia</taxon>
        <taxon>Flavobacteriales</taxon>
        <taxon>Flavobacteriaceae</taxon>
        <taxon>Sinomicrobium</taxon>
    </lineage>
</organism>
<dbReference type="InterPro" id="IPR053182">
    <property type="entry name" value="YobU-like_regulator"/>
</dbReference>
<proteinExistence type="predicted"/>
<dbReference type="AlphaFoldDB" id="A0A1K1M229"/>
<name>A0A1K1M229_9FLAO</name>
<dbReference type="PANTHER" id="PTHR36444">
    <property type="entry name" value="TRANSCRIPTIONAL REGULATOR PROTEIN YOBU-RELATED"/>
    <property type="match status" value="1"/>
</dbReference>
<dbReference type="RefSeq" id="WP_072315584.1">
    <property type="nucleotide sequence ID" value="NZ_FPJE01000002.1"/>
</dbReference>
<dbReference type="EMBL" id="FPJE01000002">
    <property type="protein sequence ID" value="SFW17202.1"/>
    <property type="molecule type" value="Genomic_DNA"/>
</dbReference>
<protein>
    <submittedName>
        <fullName evidence="2">AraC family transcriptional regulator</fullName>
    </submittedName>
</protein>
<dbReference type="InterPro" id="IPR011256">
    <property type="entry name" value="Reg_factor_effector_dom_sf"/>
</dbReference>
<accession>A0A1K1M229</accession>
<evidence type="ECO:0000259" key="1">
    <source>
        <dbReference type="SMART" id="SM00871"/>
    </source>
</evidence>